<proteinExistence type="predicted"/>
<evidence type="ECO:0000313" key="2">
    <source>
        <dbReference type="EMBL" id="MEL0655620.1"/>
    </source>
</evidence>
<gene>
    <name evidence="2" type="ORF">V6257_11300</name>
</gene>
<evidence type="ECO:0008006" key="4">
    <source>
        <dbReference type="Google" id="ProtNLM"/>
    </source>
</evidence>
<dbReference type="Proteomes" id="UP001371391">
    <property type="component" value="Unassembled WGS sequence"/>
</dbReference>
<name>A0ABU9H189_9GAMM</name>
<evidence type="ECO:0000256" key="1">
    <source>
        <dbReference type="SAM" id="Coils"/>
    </source>
</evidence>
<accession>A0ABU9H189</accession>
<reference evidence="2 3" key="1">
    <citation type="submission" date="2024-02" db="EMBL/GenBank/DDBJ databases">
        <title>Bacteria isolated from the canopy kelp, Nereocystis luetkeana.</title>
        <authorList>
            <person name="Pfister C.A."/>
            <person name="Younker I.T."/>
            <person name="Light S.H."/>
        </authorList>
    </citation>
    <scope>NUCLEOTIDE SEQUENCE [LARGE SCALE GENOMIC DNA]</scope>
    <source>
        <strain evidence="2 3">TI.1.03</strain>
    </source>
</reference>
<evidence type="ECO:0000313" key="3">
    <source>
        <dbReference type="Proteomes" id="UP001371391"/>
    </source>
</evidence>
<dbReference type="EMBL" id="JBAKAW010000010">
    <property type="protein sequence ID" value="MEL0655620.1"/>
    <property type="molecule type" value="Genomic_DNA"/>
</dbReference>
<sequence length="277" mass="31635">MSHQIICIQVSELNKSSLYMHHRLTTPSLCLIEYSDDLMAQIERARQVLLSNELEEVVLKVTGINWFFELTKRYGHNTVSYLHVTPYKIAFSGLVPPNKEPYFTTPYIATTDILIDGCTLKKVELDKRRYTLALSMVKELEVKEVELEELSNLIWRLDEVGNSIHALDNDCINSLSAGCDSTLLSINEEVNHLEARLEKLELYIEQLLRRLVKRLFGIDYGDWLTHISAGTGNKVSLRFEHCSYHNKVITFSGVGITKAGKVGKRYQSISVDIRKEG</sequence>
<protein>
    <recommendedName>
        <fullName evidence="4">Orphan protein</fullName>
    </recommendedName>
</protein>
<organism evidence="2 3">
    <name type="scientific">Pseudoalteromonas issachenkonii</name>
    <dbReference type="NCBI Taxonomy" id="152297"/>
    <lineage>
        <taxon>Bacteria</taxon>
        <taxon>Pseudomonadati</taxon>
        <taxon>Pseudomonadota</taxon>
        <taxon>Gammaproteobacteria</taxon>
        <taxon>Alteromonadales</taxon>
        <taxon>Pseudoalteromonadaceae</taxon>
        <taxon>Pseudoalteromonas</taxon>
    </lineage>
</organism>
<keyword evidence="3" id="KW-1185">Reference proteome</keyword>
<feature type="coiled-coil region" evidence="1">
    <location>
        <begin position="183"/>
        <end position="210"/>
    </location>
</feature>
<keyword evidence="1" id="KW-0175">Coiled coil</keyword>
<comment type="caution">
    <text evidence="2">The sequence shown here is derived from an EMBL/GenBank/DDBJ whole genome shotgun (WGS) entry which is preliminary data.</text>
</comment>
<dbReference type="RefSeq" id="WP_341602790.1">
    <property type="nucleotide sequence ID" value="NZ_JBAKAW010000010.1"/>
</dbReference>